<proteinExistence type="predicted"/>
<dbReference type="Proteomes" id="UP000015530">
    <property type="component" value="Unassembled WGS sequence"/>
</dbReference>
<reference evidence="2" key="1">
    <citation type="journal article" date="2013" name="Mol. Plant Microbe Interact.">
        <title>Global aspects of pacC regulation of pathogenicity genes in Colletotrichum gloeosporioides as revealed by transcriptome analysis.</title>
        <authorList>
            <person name="Alkan N."/>
            <person name="Meng X."/>
            <person name="Friedlander G."/>
            <person name="Reuveni E."/>
            <person name="Sukno S."/>
            <person name="Sherman A."/>
            <person name="Thon M."/>
            <person name="Fluhr R."/>
            <person name="Prusky D."/>
        </authorList>
    </citation>
    <scope>NUCLEOTIDE SEQUENCE [LARGE SCALE GENOMIC DNA]</scope>
    <source>
        <strain evidence="2">Cg-14</strain>
    </source>
</reference>
<sequence>MAFSVWIWYGCHSLCKQTDVLFQHGAS</sequence>
<comment type="caution">
    <text evidence="1">The sequence shown here is derived from an EMBL/GenBank/DDBJ whole genome shotgun (WGS) entry which is preliminary data.</text>
</comment>
<evidence type="ECO:0000313" key="2">
    <source>
        <dbReference type="Proteomes" id="UP000015530"/>
    </source>
</evidence>
<gene>
    <name evidence="1" type="ORF">CGLO_18244</name>
</gene>
<dbReference type="HOGENOM" id="CLU_3415211_0_0_1"/>
<protein>
    <submittedName>
        <fullName evidence="1">Uncharacterized protein</fullName>
    </submittedName>
</protein>
<dbReference type="EMBL" id="AMYD01004457">
    <property type="protein sequence ID" value="EQB43143.1"/>
    <property type="molecule type" value="Genomic_DNA"/>
</dbReference>
<accession>T0JRX9</accession>
<dbReference type="AlphaFoldDB" id="T0JRX9"/>
<evidence type="ECO:0000313" key="1">
    <source>
        <dbReference type="EMBL" id="EQB43143.1"/>
    </source>
</evidence>
<name>T0JRX9_COLGC</name>
<organism evidence="1 2">
    <name type="scientific">Colletotrichum gloeosporioides (strain Cg-14)</name>
    <name type="common">Anthracnose fungus</name>
    <name type="synonym">Glomerella cingulata</name>
    <dbReference type="NCBI Taxonomy" id="1237896"/>
    <lineage>
        <taxon>Eukaryota</taxon>
        <taxon>Fungi</taxon>
        <taxon>Dikarya</taxon>
        <taxon>Ascomycota</taxon>
        <taxon>Pezizomycotina</taxon>
        <taxon>Sordariomycetes</taxon>
        <taxon>Hypocreomycetidae</taxon>
        <taxon>Glomerellales</taxon>
        <taxon>Glomerellaceae</taxon>
        <taxon>Colletotrichum</taxon>
        <taxon>Colletotrichum gloeosporioides species complex</taxon>
    </lineage>
</organism>